<dbReference type="EMBL" id="CAXDID020000160">
    <property type="protein sequence ID" value="CAL6044445.1"/>
    <property type="molecule type" value="Genomic_DNA"/>
</dbReference>
<keyword evidence="1" id="KW-1133">Transmembrane helix</keyword>
<evidence type="ECO:0000313" key="5">
    <source>
        <dbReference type="EMBL" id="CAL6086224.1"/>
    </source>
</evidence>
<comment type="caution">
    <text evidence="2">The sequence shown here is derived from an EMBL/GenBank/DDBJ whole genome shotgun (WGS) entry which is preliminary data.</text>
</comment>
<feature type="transmembrane region" description="Helical" evidence="1">
    <location>
        <begin position="155"/>
        <end position="177"/>
    </location>
</feature>
<evidence type="ECO:0000313" key="2">
    <source>
        <dbReference type="EMBL" id="CAI9921645.1"/>
    </source>
</evidence>
<dbReference type="EMBL" id="CAXDID020000391">
    <property type="protein sequence ID" value="CAL6086224.1"/>
    <property type="molecule type" value="Genomic_DNA"/>
</dbReference>
<reference evidence="4 6" key="2">
    <citation type="submission" date="2024-07" db="EMBL/GenBank/DDBJ databases">
        <authorList>
            <person name="Akdeniz Z."/>
        </authorList>
    </citation>
    <scope>NUCLEOTIDE SEQUENCE [LARGE SCALE GENOMIC DNA]</scope>
</reference>
<organism evidence="2">
    <name type="scientific">Hexamita inflata</name>
    <dbReference type="NCBI Taxonomy" id="28002"/>
    <lineage>
        <taxon>Eukaryota</taxon>
        <taxon>Metamonada</taxon>
        <taxon>Diplomonadida</taxon>
        <taxon>Hexamitidae</taxon>
        <taxon>Hexamitinae</taxon>
        <taxon>Hexamita</taxon>
    </lineage>
</organism>
<protein>
    <submittedName>
        <fullName evidence="4">Hypothetical_protein</fullName>
    </submittedName>
</protein>
<evidence type="ECO:0000313" key="6">
    <source>
        <dbReference type="Proteomes" id="UP001642409"/>
    </source>
</evidence>
<reference evidence="2" key="1">
    <citation type="submission" date="2023-06" db="EMBL/GenBank/DDBJ databases">
        <authorList>
            <person name="Kurt Z."/>
        </authorList>
    </citation>
    <scope>NUCLEOTIDE SEQUENCE</scope>
</reference>
<keyword evidence="1" id="KW-0812">Transmembrane</keyword>
<keyword evidence="6" id="KW-1185">Reference proteome</keyword>
<accession>A0AA86NMC8</accession>
<feature type="transmembrane region" description="Helical" evidence="1">
    <location>
        <begin position="230"/>
        <end position="252"/>
    </location>
</feature>
<name>A0AA86NMC8_9EUKA</name>
<sequence length="344" mass="40300">MSSFDDSRRMSLDLTLQTKNLFAGDDVFERVDNKNDFAMSMTKRKPVKPQNSILLKRKQQQQQMLDLIKYQFKHLQKLMKESKQGTQGHKVIESINVALDQLPAPPKVLQILIQESHNFVLALLGFFTCVLAGYLNTTYEFIILAWQKSWPIIKILYSIQSYLLIQSLVLVCINRYLKLNTSKIITKNEEANDSLEYVYQLMVNPSVLLNFSEKDKQNKYPKKHKLINKIIWWAYFLFRTLQVNISSQIAILKKTWSTPGLEAFSIYIPQLYIWIYGCSIILVLFISQLRNVVFGIMKYILMYIKIINWIWITKSYMDQVSGLFNQDQPQAKASQDLINIKKIE</sequence>
<dbReference type="Proteomes" id="UP001642409">
    <property type="component" value="Unassembled WGS sequence"/>
</dbReference>
<feature type="transmembrane region" description="Helical" evidence="1">
    <location>
        <begin position="117"/>
        <end position="135"/>
    </location>
</feature>
<proteinExistence type="predicted"/>
<keyword evidence="1" id="KW-0472">Membrane</keyword>
<dbReference type="EMBL" id="CATOUU010000807">
    <property type="protein sequence ID" value="CAI9950211.1"/>
    <property type="molecule type" value="Genomic_DNA"/>
</dbReference>
<dbReference type="AlphaFoldDB" id="A0AA86NMC8"/>
<dbReference type="EMBL" id="CATOUU010000227">
    <property type="protein sequence ID" value="CAI9921645.1"/>
    <property type="molecule type" value="Genomic_DNA"/>
</dbReference>
<gene>
    <name evidence="3" type="ORF">HINF_LOCUS37856</name>
    <name evidence="4" type="ORF">HINF_LOCUS40562</name>
    <name evidence="5" type="ORF">HINF_LOCUS63061</name>
    <name evidence="2" type="ORF">HINF_LOCUS9290</name>
</gene>
<evidence type="ECO:0000313" key="3">
    <source>
        <dbReference type="EMBL" id="CAI9950211.1"/>
    </source>
</evidence>
<feature type="transmembrane region" description="Helical" evidence="1">
    <location>
        <begin position="292"/>
        <end position="312"/>
    </location>
</feature>
<feature type="transmembrane region" description="Helical" evidence="1">
    <location>
        <begin position="264"/>
        <end position="285"/>
    </location>
</feature>
<evidence type="ECO:0000313" key="4">
    <source>
        <dbReference type="EMBL" id="CAL6044445.1"/>
    </source>
</evidence>
<evidence type="ECO:0000256" key="1">
    <source>
        <dbReference type="SAM" id="Phobius"/>
    </source>
</evidence>